<evidence type="ECO:0000313" key="3">
    <source>
        <dbReference type="Proteomes" id="UP000092993"/>
    </source>
</evidence>
<evidence type="ECO:0000313" key="2">
    <source>
        <dbReference type="EMBL" id="OBZ67011.1"/>
    </source>
</evidence>
<organism evidence="2 3">
    <name type="scientific">Grifola frondosa</name>
    <name type="common">Maitake</name>
    <name type="synonym">Polyporus frondosus</name>
    <dbReference type="NCBI Taxonomy" id="5627"/>
    <lineage>
        <taxon>Eukaryota</taxon>
        <taxon>Fungi</taxon>
        <taxon>Dikarya</taxon>
        <taxon>Basidiomycota</taxon>
        <taxon>Agaricomycotina</taxon>
        <taxon>Agaricomycetes</taxon>
        <taxon>Polyporales</taxon>
        <taxon>Grifolaceae</taxon>
        <taxon>Grifola</taxon>
    </lineage>
</organism>
<evidence type="ECO:0000256" key="1">
    <source>
        <dbReference type="SAM" id="MobiDB-lite"/>
    </source>
</evidence>
<feature type="compositionally biased region" description="Polar residues" evidence="1">
    <location>
        <begin position="53"/>
        <end position="66"/>
    </location>
</feature>
<dbReference type="AlphaFoldDB" id="A0A1C7LQG6"/>
<dbReference type="EMBL" id="LUGG01000025">
    <property type="protein sequence ID" value="OBZ67011.1"/>
    <property type="molecule type" value="Genomic_DNA"/>
</dbReference>
<feature type="region of interest" description="Disordered" evidence="1">
    <location>
        <begin position="31"/>
        <end position="72"/>
    </location>
</feature>
<reference evidence="2 3" key="1">
    <citation type="submission" date="2016-03" db="EMBL/GenBank/DDBJ databases">
        <title>Whole genome sequencing of Grifola frondosa 9006-11.</title>
        <authorList>
            <person name="Min B."/>
            <person name="Park H."/>
            <person name="Kim J.-G."/>
            <person name="Cho H."/>
            <person name="Oh Y.-L."/>
            <person name="Kong W.-S."/>
            <person name="Choi I.-G."/>
        </authorList>
    </citation>
    <scope>NUCLEOTIDE SEQUENCE [LARGE SCALE GENOMIC DNA]</scope>
    <source>
        <strain evidence="2 3">9006-11</strain>
    </source>
</reference>
<gene>
    <name evidence="2" type="ORF">A0H81_12808</name>
</gene>
<name>A0A1C7LQG6_GRIFR</name>
<accession>A0A1C7LQG6</accession>
<protein>
    <submittedName>
        <fullName evidence="2">Uncharacterized protein</fullName>
    </submittedName>
</protein>
<proteinExistence type="predicted"/>
<keyword evidence="3" id="KW-1185">Reference proteome</keyword>
<sequence>MCTSPPSLASIVNSFIHISSVHPSIRKYPLPHEASTADQHSLTASPPDMPEYNGTSTPSTAPQQVSILLKPA</sequence>
<comment type="caution">
    <text evidence="2">The sequence shown here is derived from an EMBL/GenBank/DDBJ whole genome shotgun (WGS) entry which is preliminary data.</text>
</comment>
<dbReference type="Proteomes" id="UP000092993">
    <property type="component" value="Unassembled WGS sequence"/>
</dbReference>